<dbReference type="Proteomes" id="UP000228934">
    <property type="component" value="Unassembled WGS sequence"/>
</dbReference>
<dbReference type="AlphaFoldDB" id="A0A2G9RCU3"/>
<gene>
    <name evidence="1" type="ORF">AB205_0207270</name>
</gene>
<proteinExistence type="predicted"/>
<keyword evidence="2" id="KW-1185">Reference proteome</keyword>
<evidence type="ECO:0000313" key="2">
    <source>
        <dbReference type="Proteomes" id="UP000228934"/>
    </source>
</evidence>
<evidence type="ECO:0000313" key="1">
    <source>
        <dbReference type="EMBL" id="PIO25697.1"/>
    </source>
</evidence>
<reference evidence="2" key="1">
    <citation type="journal article" date="2017" name="Nat. Commun.">
        <title>The North American bullfrog draft genome provides insight into hormonal regulation of long noncoding RNA.</title>
        <authorList>
            <person name="Hammond S.A."/>
            <person name="Warren R.L."/>
            <person name="Vandervalk B.P."/>
            <person name="Kucuk E."/>
            <person name="Khan H."/>
            <person name="Gibb E.A."/>
            <person name="Pandoh P."/>
            <person name="Kirk H."/>
            <person name="Zhao Y."/>
            <person name="Jones M."/>
            <person name="Mungall A.J."/>
            <person name="Coope R."/>
            <person name="Pleasance S."/>
            <person name="Moore R.A."/>
            <person name="Holt R.A."/>
            <person name="Round J.M."/>
            <person name="Ohora S."/>
            <person name="Walle B.V."/>
            <person name="Veldhoen N."/>
            <person name="Helbing C.C."/>
            <person name="Birol I."/>
        </authorList>
    </citation>
    <scope>NUCLEOTIDE SEQUENCE [LARGE SCALE GENOMIC DNA]</scope>
</reference>
<accession>A0A2G9RCU3</accession>
<protein>
    <submittedName>
        <fullName evidence="1">Uncharacterized protein</fullName>
    </submittedName>
</protein>
<dbReference type="EMBL" id="KV943983">
    <property type="protein sequence ID" value="PIO25697.1"/>
    <property type="molecule type" value="Genomic_DNA"/>
</dbReference>
<organism evidence="1 2">
    <name type="scientific">Aquarana catesbeiana</name>
    <name type="common">American bullfrog</name>
    <name type="synonym">Rana catesbeiana</name>
    <dbReference type="NCBI Taxonomy" id="8400"/>
    <lineage>
        <taxon>Eukaryota</taxon>
        <taxon>Metazoa</taxon>
        <taxon>Chordata</taxon>
        <taxon>Craniata</taxon>
        <taxon>Vertebrata</taxon>
        <taxon>Euteleostomi</taxon>
        <taxon>Amphibia</taxon>
        <taxon>Batrachia</taxon>
        <taxon>Anura</taxon>
        <taxon>Neobatrachia</taxon>
        <taxon>Ranoidea</taxon>
        <taxon>Ranidae</taxon>
        <taxon>Aquarana</taxon>
    </lineage>
</organism>
<sequence>MPWTFAQHLNQKIGSSCCFSKKYYRTAVFYVWVITKKNDFSFLRSGAFFRPCRKTSQLLETRLNLEKIMCWVFFKLMFLPANQLCHEKKKSRPATGVLIS</sequence>
<name>A0A2G9RCU3_AQUCT</name>
<dbReference type="OrthoDB" id="2161379at2759"/>